<evidence type="ECO:0008006" key="3">
    <source>
        <dbReference type="Google" id="ProtNLM"/>
    </source>
</evidence>
<name>A0A7C7D8Q6_9FIRM</name>
<proteinExistence type="predicted"/>
<accession>A0A7C7D8Q6</accession>
<dbReference type="EMBL" id="DUTF01000432">
    <property type="protein sequence ID" value="HHY29033.1"/>
    <property type="molecule type" value="Genomic_DNA"/>
</dbReference>
<organism evidence="1 2">
    <name type="scientific">Desulfitobacterium dehalogenans</name>
    <dbReference type="NCBI Taxonomy" id="36854"/>
    <lineage>
        <taxon>Bacteria</taxon>
        <taxon>Bacillati</taxon>
        <taxon>Bacillota</taxon>
        <taxon>Clostridia</taxon>
        <taxon>Eubacteriales</taxon>
        <taxon>Desulfitobacteriaceae</taxon>
        <taxon>Desulfitobacterium</taxon>
    </lineage>
</organism>
<dbReference type="Proteomes" id="UP000553059">
    <property type="component" value="Unassembled WGS sequence"/>
</dbReference>
<protein>
    <recommendedName>
        <fullName evidence="3">DNA-binding protein</fullName>
    </recommendedName>
</protein>
<gene>
    <name evidence="1" type="ORF">GX523_20250</name>
</gene>
<reference evidence="1 2" key="1">
    <citation type="journal article" date="2020" name="Biotechnol. Biofuels">
        <title>New insights from the biogas microbiome by comprehensive genome-resolved metagenomics of nearly 1600 species originating from multiple anaerobic digesters.</title>
        <authorList>
            <person name="Campanaro S."/>
            <person name="Treu L."/>
            <person name="Rodriguez-R L.M."/>
            <person name="Kovalovszki A."/>
            <person name="Ziels R.M."/>
            <person name="Maus I."/>
            <person name="Zhu X."/>
            <person name="Kougias P.G."/>
            <person name="Basile A."/>
            <person name="Luo G."/>
            <person name="Schluter A."/>
            <person name="Konstantinidis K.T."/>
            <person name="Angelidaki I."/>
        </authorList>
    </citation>
    <scope>NUCLEOTIDE SEQUENCE [LARGE SCALE GENOMIC DNA]</scope>
    <source>
        <strain evidence="1">AS05jafATM_4</strain>
    </source>
</reference>
<evidence type="ECO:0000313" key="1">
    <source>
        <dbReference type="EMBL" id="HHY29033.1"/>
    </source>
</evidence>
<dbReference type="AlphaFoldDB" id="A0A7C7D8Q6"/>
<comment type="caution">
    <text evidence="1">The sequence shown here is derived from an EMBL/GenBank/DDBJ whole genome shotgun (WGS) entry which is preliminary data.</text>
</comment>
<evidence type="ECO:0000313" key="2">
    <source>
        <dbReference type="Proteomes" id="UP000553059"/>
    </source>
</evidence>
<sequence>MTNAYSESQSLYIKPEEIRDLMGISRAYSYKIVKQLNDELEAKGFLIIPGRTSRKYFAERMIYRKVC</sequence>